<evidence type="ECO:0000256" key="15">
    <source>
        <dbReference type="ARBA" id="ARBA00033270"/>
    </source>
</evidence>
<keyword evidence="13" id="KW-0961">Cell wall biogenesis/degradation</keyword>
<keyword evidence="4 23" id="KW-0132">Cell division</keyword>
<evidence type="ECO:0000256" key="14">
    <source>
        <dbReference type="ARBA" id="ARBA00032370"/>
    </source>
</evidence>
<comment type="function">
    <text evidence="21">Peptidoglycan polymerase that is essential for cell division.</text>
</comment>
<dbReference type="PANTHER" id="PTHR30474">
    <property type="entry name" value="CELL CYCLE PROTEIN"/>
    <property type="match status" value="1"/>
</dbReference>
<feature type="transmembrane region" description="Helical" evidence="22">
    <location>
        <begin position="148"/>
        <end position="167"/>
    </location>
</feature>
<evidence type="ECO:0000256" key="12">
    <source>
        <dbReference type="ARBA" id="ARBA00023306"/>
    </source>
</evidence>
<gene>
    <name evidence="23" type="ORF">J2Z43_001195</name>
</gene>
<evidence type="ECO:0000256" key="18">
    <source>
        <dbReference type="ARBA" id="ARBA00041418"/>
    </source>
</evidence>
<evidence type="ECO:0000313" key="24">
    <source>
        <dbReference type="Proteomes" id="UP000767291"/>
    </source>
</evidence>
<feature type="transmembrane region" description="Helical" evidence="22">
    <location>
        <begin position="196"/>
        <end position="214"/>
    </location>
</feature>
<dbReference type="RefSeq" id="WP_209456253.1">
    <property type="nucleotide sequence ID" value="NZ_BAAACS010000013.1"/>
</dbReference>
<dbReference type="EMBL" id="JAGGJX010000001">
    <property type="protein sequence ID" value="MBP1854805.1"/>
    <property type="molecule type" value="Genomic_DNA"/>
</dbReference>
<keyword evidence="24" id="KW-1185">Reference proteome</keyword>
<reference evidence="23 24" key="1">
    <citation type="submission" date="2021-03" db="EMBL/GenBank/DDBJ databases">
        <title>Genomic Encyclopedia of Type Strains, Phase IV (KMG-IV): sequencing the most valuable type-strain genomes for metagenomic binning, comparative biology and taxonomic classification.</title>
        <authorList>
            <person name="Goeker M."/>
        </authorList>
    </citation>
    <scope>NUCLEOTIDE SEQUENCE [LARGE SCALE GENOMIC DNA]</scope>
    <source>
        <strain evidence="23 24">DSM 1289</strain>
    </source>
</reference>
<comment type="subcellular location">
    <subcellularLocation>
        <location evidence="1">Cell membrane</location>
        <topology evidence="1">Multi-pass membrane protein</topology>
    </subcellularLocation>
</comment>
<comment type="catalytic activity">
    <reaction evidence="20">
        <text>[GlcNAc-(1-&gt;4)-Mur2Ac(oyl-L-Ala-gamma-D-Glu-L-Lys-D-Ala-D-Ala)](n)-di-trans,octa-cis-undecaprenyl diphosphate + beta-D-GlcNAc-(1-&gt;4)-Mur2Ac(oyl-L-Ala-gamma-D-Glu-L-Lys-D-Ala-D-Ala)-di-trans,octa-cis-undecaprenyl diphosphate = [GlcNAc-(1-&gt;4)-Mur2Ac(oyl-L-Ala-gamma-D-Glu-L-Lys-D-Ala-D-Ala)](n+1)-di-trans,octa-cis-undecaprenyl diphosphate + di-trans,octa-cis-undecaprenyl diphosphate + H(+)</text>
        <dbReference type="Rhea" id="RHEA:23708"/>
        <dbReference type="Rhea" id="RHEA-COMP:9602"/>
        <dbReference type="Rhea" id="RHEA-COMP:9603"/>
        <dbReference type="ChEBI" id="CHEBI:15378"/>
        <dbReference type="ChEBI" id="CHEBI:58405"/>
        <dbReference type="ChEBI" id="CHEBI:60033"/>
        <dbReference type="ChEBI" id="CHEBI:78435"/>
        <dbReference type="EC" id="2.4.99.28"/>
    </reaction>
</comment>
<dbReference type="PANTHER" id="PTHR30474:SF2">
    <property type="entry name" value="PEPTIDOGLYCAN GLYCOSYLTRANSFERASE FTSW-RELATED"/>
    <property type="match status" value="1"/>
</dbReference>
<evidence type="ECO:0000256" key="10">
    <source>
        <dbReference type="ARBA" id="ARBA00022989"/>
    </source>
</evidence>
<evidence type="ECO:0000256" key="1">
    <source>
        <dbReference type="ARBA" id="ARBA00004651"/>
    </source>
</evidence>
<evidence type="ECO:0000256" key="2">
    <source>
        <dbReference type="ARBA" id="ARBA00004752"/>
    </source>
</evidence>
<evidence type="ECO:0000256" key="6">
    <source>
        <dbReference type="ARBA" id="ARBA00022679"/>
    </source>
</evidence>
<evidence type="ECO:0000256" key="11">
    <source>
        <dbReference type="ARBA" id="ARBA00023136"/>
    </source>
</evidence>
<comment type="pathway">
    <text evidence="2">Cell wall biogenesis; peptidoglycan biosynthesis.</text>
</comment>
<evidence type="ECO:0000256" key="9">
    <source>
        <dbReference type="ARBA" id="ARBA00022984"/>
    </source>
</evidence>
<feature type="transmembrane region" description="Helical" evidence="22">
    <location>
        <begin position="85"/>
        <end position="107"/>
    </location>
</feature>
<evidence type="ECO:0000256" key="13">
    <source>
        <dbReference type="ARBA" id="ARBA00023316"/>
    </source>
</evidence>
<keyword evidence="6" id="KW-0808">Transferase</keyword>
<proteinExistence type="inferred from homology"/>
<dbReference type="Proteomes" id="UP000767291">
    <property type="component" value="Unassembled WGS sequence"/>
</dbReference>
<feature type="transmembrane region" description="Helical" evidence="22">
    <location>
        <begin position="311"/>
        <end position="336"/>
    </location>
</feature>
<feature type="transmembrane region" description="Helical" evidence="22">
    <location>
        <begin position="348"/>
        <end position="369"/>
    </location>
</feature>
<evidence type="ECO:0000256" key="19">
    <source>
        <dbReference type="ARBA" id="ARBA00044770"/>
    </source>
</evidence>
<dbReference type="Pfam" id="PF01098">
    <property type="entry name" value="FTSW_RODA_SPOVE"/>
    <property type="match status" value="1"/>
</dbReference>
<keyword evidence="7 22" id="KW-0812">Transmembrane</keyword>
<evidence type="ECO:0000256" key="7">
    <source>
        <dbReference type="ARBA" id="ARBA00022692"/>
    </source>
</evidence>
<evidence type="ECO:0000256" key="20">
    <source>
        <dbReference type="ARBA" id="ARBA00049902"/>
    </source>
</evidence>
<evidence type="ECO:0000256" key="16">
    <source>
        <dbReference type="ARBA" id="ARBA00038053"/>
    </source>
</evidence>
<feature type="transmembrane region" description="Helical" evidence="22">
    <location>
        <begin position="21"/>
        <end position="43"/>
    </location>
</feature>
<evidence type="ECO:0000256" key="22">
    <source>
        <dbReference type="SAM" id="Phobius"/>
    </source>
</evidence>
<feature type="transmembrane region" description="Helical" evidence="22">
    <location>
        <begin position="273"/>
        <end position="299"/>
    </location>
</feature>
<accession>A0ABS4EA27</accession>
<evidence type="ECO:0000256" key="5">
    <source>
        <dbReference type="ARBA" id="ARBA00022676"/>
    </source>
</evidence>
<evidence type="ECO:0000256" key="4">
    <source>
        <dbReference type="ARBA" id="ARBA00022618"/>
    </source>
</evidence>
<keyword evidence="3" id="KW-1003">Cell membrane</keyword>
<name>A0ABS4EA27_9FIRM</name>
<keyword evidence="5" id="KW-0328">Glycosyltransferase</keyword>
<keyword evidence="8" id="KW-0133">Cell shape</keyword>
<evidence type="ECO:0000256" key="8">
    <source>
        <dbReference type="ARBA" id="ARBA00022960"/>
    </source>
</evidence>
<sequence>MPREKLKKQIGIGKDTEFDGVIFYTTMILVFIGIIMVFSASYIQSSFKHNDSYYFLKKNIVYATLGFIVMMATSKIDYRFWKKNASYVGIIAVVFLVLVLTPLGIEANGARRWLGIGALTFQPAEIAKFATILLTAKLIEKKYDQIKSLTKGVLPLLIVPCVFFALIILQPNLSTAGTVILVTFVMIFAAGMDMKIIFTMIGLGVALFAVLVIAEPYRLSRVTSFLDPFQDPLGSGYQVIQGLYALGSGGIFGLGLGQSKQKYFYIPEPQNDFIFAIIGEELGLIGCIVVIMLFIILVYRCVRVALKTTNVFACMVVIGIGAQIGIQAALNIAVATSSMPATGVALPFISYGGTSLTIFMGAVGIVLNISKHVKINN</sequence>
<keyword evidence="9" id="KW-0573">Peptidoglycan synthesis</keyword>
<dbReference type="NCBIfam" id="TIGR02614">
    <property type="entry name" value="ftsW"/>
    <property type="match status" value="1"/>
</dbReference>
<dbReference type="InterPro" id="IPR001182">
    <property type="entry name" value="FtsW/RodA"/>
</dbReference>
<dbReference type="EC" id="2.4.99.28" evidence="19"/>
<feature type="transmembrane region" description="Helical" evidence="22">
    <location>
        <begin position="55"/>
        <end position="73"/>
    </location>
</feature>
<organism evidence="23 24">
    <name type="scientific">Metaclostridioides mangenotii</name>
    <dbReference type="NCBI Taxonomy" id="1540"/>
    <lineage>
        <taxon>Bacteria</taxon>
        <taxon>Bacillati</taxon>
        <taxon>Bacillota</taxon>
        <taxon>Clostridia</taxon>
        <taxon>Peptostreptococcales</taxon>
        <taxon>Peptostreptococcaceae</taxon>
        <taxon>Metaclostridioides</taxon>
    </lineage>
</organism>
<keyword evidence="12" id="KW-0131">Cell cycle</keyword>
<keyword evidence="11 22" id="KW-0472">Membrane</keyword>
<comment type="caution">
    <text evidence="23">The sequence shown here is derived from an EMBL/GenBank/DDBJ whole genome shotgun (WGS) entry which is preliminary data.</text>
</comment>
<evidence type="ECO:0000256" key="17">
    <source>
        <dbReference type="ARBA" id="ARBA00041185"/>
    </source>
</evidence>
<comment type="similarity">
    <text evidence="16">Belongs to the SEDS family. FtsW subfamily.</text>
</comment>
<keyword evidence="10 22" id="KW-1133">Transmembrane helix</keyword>
<evidence type="ECO:0000256" key="21">
    <source>
        <dbReference type="ARBA" id="ARBA00049966"/>
    </source>
</evidence>
<protein>
    <recommendedName>
        <fullName evidence="17">Probable peptidoglycan glycosyltransferase FtsW</fullName>
        <ecNumber evidence="19">2.4.99.28</ecNumber>
    </recommendedName>
    <alternativeName>
        <fullName evidence="18">Cell division protein FtsW</fullName>
    </alternativeName>
    <alternativeName>
        <fullName evidence="15">Cell wall polymerase</fullName>
    </alternativeName>
    <alternativeName>
        <fullName evidence="14">Peptidoglycan polymerase</fullName>
    </alternativeName>
</protein>
<feature type="transmembrane region" description="Helical" evidence="22">
    <location>
        <begin position="113"/>
        <end position="136"/>
    </location>
</feature>
<evidence type="ECO:0000256" key="3">
    <source>
        <dbReference type="ARBA" id="ARBA00022475"/>
    </source>
</evidence>
<dbReference type="InterPro" id="IPR013437">
    <property type="entry name" value="FtsW"/>
</dbReference>
<dbReference type="GO" id="GO:0051301">
    <property type="term" value="P:cell division"/>
    <property type="evidence" value="ECO:0007669"/>
    <property type="project" value="UniProtKB-KW"/>
</dbReference>
<evidence type="ECO:0000313" key="23">
    <source>
        <dbReference type="EMBL" id="MBP1854805.1"/>
    </source>
</evidence>